<name>A0AAE4YXI2_9HYPH</name>
<gene>
    <name evidence="8" type="primary">ugpC</name>
    <name evidence="8" type="ORF">GR217_36165</name>
</gene>
<evidence type="ECO:0000256" key="1">
    <source>
        <dbReference type="ARBA" id="ARBA00004417"/>
    </source>
</evidence>
<dbReference type="AlphaFoldDB" id="A0AAE4YXI2"/>
<dbReference type="InterPro" id="IPR047641">
    <property type="entry name" value="ABC_transpr_MalK/UgpC-like"/>
</dbReference>
<dbReference type="PROSITE" id="PS50893">
    <property type="entry name" value="ABC_TRANSPORTER_2"/>
    <property type="match status" value="1"/>
</dbReference>
<keyword evidence="4" id="KW-1003">Cell membrane</keyword>
<dbReference type="InterPro" id="IPR003593">
    <property type="entry name" value="AAA+_ATPase"/>
</dbReference>
<dbReference type="Gene3D" id="2.40.50.140">
    <property type="entry name" value="Nucleic acid-binding proteins"/>
    <property type="match status" value="1"/>
</dbReference>
<dbReference type="GO" id="GO:1990060">
    <property type="term" value="C:maltose transport complex"/>
    <property type="evidence" value="ECO:0007669"/>
    <property type="project" value="TreeGrafter"/>
</dbReference>
<dbReference type="Pfam" id="PF08402">
    <property type="entry name" value="TOBE_2"/>
    <property type="match status" value="1"/>
</dbReference>
<evidence type="ECO:0000256" key="3">
    <source>
        <dbReference type="ARBA" id="ARBA00022448"/>
    </source>
</evidence>
<dbReference type="Proteomes" id="UP000661163">
    <property type="component" value="Unassembled WGS sequence"/>
</dbReference>
<reference evidence="8 9" key="1">
    <citation type="submission" date="2019-12" db="EMBL/GenBank/DDBJ databases">
        <title>Rhizobium genotypes associated with high levels of biological nitrogen fixation by grain legumes in a temperate-maritime cropping system.</title>
        <authorList>
            <person name="Maluk M."/>
            <person name="Francesc Ferrando Molina F."/>
            <person name="Lopez Del Egido L."/>
            <person name="Lafos M."/>
            <person name="Langarica-Fuentes A."/>
            <person name="Gebre Yohannes G."/>
            <person name="Young M.W."/>
            <person name="Martin P."/>
            <person name="Gantlett R."/>
            <person name="Kenicer G."/>
            <person name="Hawes C."/>
            <person name="Begg G.S."/>
            <person name="Quilliam R.S."/>
            <person name="Squire G.R."/>
            <person name="Poole P.S."/>
            <person name="Young P.W."/>
            <person name="Iannetta P.M."/>
            <person name="James E.K."/>
        </authorList>
    </citation>
    <scope>NUCLEOTIDE SEQUENCE [LARGE SCALE GENOMIC DNA]</scope>
    <source>
        <strain evidence="8 9">JHI985</strain>
    </source>
</reference>
<keyword evidence="4" id="KW-0472">Membrane</keyword>
<dbReference type="GO" id="GO:0055052">
    <property type="term" value="C:ATP-binding cassette (ABC) transporter complex, substrate-binding subunit-containing"/>
    <property type="evidence" value="ECO:0007669"/>
    <property type="project" value="TreeGrafter"/>
</dbReference>
<keyword evidence="3" id="KW-0813">Transport</keyword>
<proteinExistence type="inferred from homology"/>
<dbReference type="PROSITE" id="PS00211">
    <property type="entry name" value="ABC_TRANSPORTER_1"/>
    <property type="match status" value="1"/>
</dbReference>
<evidence type="ECO:0000313" key="9">
    <source>
        <dbReference type="Proteomes" id="UP000661163"/>
    </source>
</evidence>
<dbReference type="GO" id="GO:0005524">
    <property type="term" value="F:ATP binding"/>
    <property type="evidence" value="ECO:0007669"/>
    <property type="project" value="UniProtKB-KW"/>
</dbReference>
<dbReference type="InterPro" id="IPR008995">
    <property type="entry name" value="Mo/tungstate-bd_C_term_dom"/>
</dbReference>
<dbReference type="PANTHER" id="PTHR43875">
    <property type="entry name" value="MALTODEXTRIN IMPORT ATP-BINDING PROTEIN MSMX"/>
    <property type="match status" value="1"/>
</dbReference>
<organism evidence="8 9">
    <name type="scientific">Rhizobium ruizarguesonis</name>
    <dbReference type="NCBI Taxonomy" id="2081791"/>
    <lineage>
        <taxon>Bacteria</taxon>
        <taxon>Pseudomonadati</taxon>
        <taxon>Pseudomonadota</taxon>
        <taxon>Alphaproteobacteria</taxon>
        <taxon>Hyphomicrobiales</taxon>
        <taxon>Rhizobiaceae</taxon>
        <taxon>Rhizobium/Agrobacterium group</taxon>
        <taxon>Rhizobium</taxon>
    </lineage>
</organism>
<dbReference type="PANTHER" id="PTHR43875:SF3">
    <property type="entry name" value="MALTOSE_MALTODEXTRIN IMPORT ATP-BINDING PROTEIN MALK"/>
    <property type="match status" value="1"/>
</dbReference>
<dbReference type="InterPro" id="IPR015855">
    <property type="entry name" value="ABC_transpr_MalK-like"/>
</dbReference>
<dbReference type="InterPro" id="IPR027417">
    <property type="entry name" value="P-loop_NTPase"/>
</dbReference>
<dbReference type="InterPro" id="IPR012340">
    <property type="entry name" value="NA-bd_OB-fold"/>
</dbReference>
<comment type="similarity">
    <text evidence="2">Belongs to the ABC transporter superfamily.</text>
</comment>
<evidence type="ECO:0000313" key="8">
    <source>
        <dbReference type="EMBL" id="NEI53030.1"/>
    </source>
</evidence>
<evidence type="ECO:0000256" key="5">
    <source>
        <dbReference type="ARBA" id="ARBA00022741"/>
    </source>
</evidence>
<dbReference type="CDD" id="cd03301">
    <property type="entry name" value="ABC_MalK_N"/>
    <property type="match status" value="1"/>
</dbReference>
<sequence>MPLIEPVADCIINIDNDIDIGRQGEKTGRKLVAGITLNKIRKSYGELQVIHDIDIDIASGEFLVLVGPSGCGKSTLLRMIAGLEDITGGELAIGGATVNTLSPAERNIAMVFQDYALYPHMTVEDNMSFGLKMRGATSEEIGRRVENAACVLKIKDFLKRRPAQLSGGQRQRVAMGRAIVREPAAFLFDEPLSNLDASLRVEMRLEIAKLHNCMKATTVYVTHDQVEAMTLADRIAVMNAGGVEQIGKPLDLYRKPASLFVARFIGSPTMNTIDAALADGNSITVLGRQIEVAKHAGERRAASIVFGIRPEDLTRCSPEEAWFSGEVSVAERLGSQTYAYVEIGDTRMLTVELPRETDIAIGEKIHLKGHAGSVHLFDKLTGRRLN</sequence>
<dbReference type="SUPFAM" id="SSF50331">
    <property type="entry name" value="MOP-like"/>
    <property type="match status" value="1"/>
</dbReference>
<evidence type="ECO:0000256" key="6">
    <source>
        <dbReference type="ARBA" id="ARBA00022840"/>
    </source>
</evidence>
<dbReference type="FunFam" id="3.40.50.300:FF:000042">
    <property type="entry name" value="Maltose/maltodextrin ABC transporter, ATP-binding protein"/>
    <property type="match status" value="1"/>
</dbReference>
<dbReference type="GO" id="GO:0016887">
    <property type="term" value="F:ATP hydrolysis activity"/>
    <property type="evidence" value="ECO:0007669"/>
    <property type="project" value="InterPro"/>
</dbReference>
<dbReference type="EMBL" id="WUFC01000056">
    <property type="protein sequence ID" value="NEI53030.1"/>
    <property type="molecule type" value="Genomic_DNA"/>
</dbReference>
<feature type="domain" description="ABC transporter" evidence="7">
    <location>
        <begin position="35"/>
        <end position="265"/>
    </location>
</feature>
<dbReference type="Pfam" id="PF00005">
    <property type="entry name" value="ABC_tran"/>
    <property type="match status" value="1"/>
</dbReference>
<dbReference type="SMART" id="SM00382">
    <property type="entry name" value="AAA"/>
    <property type="match status" value="1"/>
</dbReference>
<dbReference type="InterPro" id="IPR003439">
    <property type="entry name" value="ABC_transporter-like_ATP-bd"/>
</dbReference>
<comment type="subcellular location">
    <subcellularLocation>
        <location evidence="1">Cell inner membrane</location>
        <topology evidence="1">Peripheral membrane protein</topology>
    </subcellularLocation>
</comment>
<evidence type="ECO:0000259" key="7">
    <source>
        <dbReference type="PROSITE" id="PS50893"/>
    </source>
</evidence>
<dbReference type="Gene3D" id="3.40.50.300">
    <property type="entry name" value="P-loop containing nucleotide triphosphate hydrolases"/>
    <property type="match status" value="1"/>
</dbReference>
<dbReference type="NCBIfam" id="NF008653">
    <property type="entry name" value="PRK11650.1"/>
    <property type="match status" value="1"/>
</dbReference>
<keyword evidence="6 8" id="KW-0067">ATP-binding</keyword>
<evidence type="ECO:0000256" key="4">
    <source>
        <dbReference type="ARBA" id="ARBA00022519"/>
    </source>
</evidence>
<comment type="caution">
    <text evidence="8">The sequence shown here is derived from an EMBL/GenBank/DDBJ whole genome shotgun (WGS) entry which is preliminary data.</text>
</comment>
<evidence type="ECO:0000256" key="2">
    <source>
        <dbReference type="ARBA" id="ARBA00005417"/>
    </source>
</evidence>
<dbReference type="InterPro" id="IPR017871">
    <property type="entry name" value="ABC_transporter-like_CS"/>
</dbReference>
<dbReference type="SUPFAM" id="SSF52540">
    <property type="entry name" value="P-loop containing nucleoside triphosphate hydrolases"/>
    <property type="match status" value="1"/>
</dbReference>
<keyword evidence="5" id="KW-0547">Nucleotide-binding</keyword>
<dbReference type="InterPro" id="IPR013611">
    <property type="entry name" value="Transp-assoc_OB_typ2"/>
</dbReference>
<keyword evidence="4" id="KW-0997">Cell inner membrane</keyword>
<dbReference type="GO" id="GO:0015423">
    <property type="term" value="F:ABC-type maltose transporter activity"/>
    <property type="evidence" value="ECO:0007669"/>
    <property type="project" value="TreeGrafter"/>
</dbReference>
<accession>A0AAE4YXI2</accession>
<dbReference type="Gene3D" id="2.40.50.100">
    <property type="match status" value="1"/>
</dbReference>
<protein>
    <submittedName>
        <fullName evidence="8">Sn-glycerol-3-phosphate ABC transporter ATP-binding protein UgpC</fullName>
    </submittedName>
</protein>